<organism>
    <name type="scientific">Macaca fascicularis</name>
    <name type="common">Crab-eating macaque</name>
    <name type="synonym">Cynomolgus monkey</name>
    <dbReference type="NCBI Taxonomy" id="9541"/>
    <lineage>
        <taxon>Eukaryota</taxon>
        <taxon>Metazoa</taxon>
        <taxon>Chordata</taxon>
        <taxon>Craniata</taxon>
        <taxon>Vertebrata</taxon>
        <taxon>Euteleostomi</taxon>
        <taxon>Mammalia</taxon>
        <taxon>Eutheria</taxon>
        <taxon>Euarchontoglires</taxon>
        <taxon>Primates</taxon>
        <taxon>Haplorrhini</taxon>
        <taxon>Catarrhini</taxon>
        <taxon>Cercopithecidae</taxon>
        <taxon>Cercopithecinae</taxon>
        <taxon>Macaca</taxon>
    </lineage>
</organism>
<proteinExistence type="predicted"/>
<protein>
    <submittedName>
        <fullName evidence="1">Uncharacterized protein</fullName>
    </submittedName>
</protein>
<accession>G7NX58</accession>
<reference evidence="1" key="1">
    <citation type="journal article" date="2011" name="Nat. Biotechnol.">
        <title>Genome sequencing and comparison of two nonhuman primate animal models, the cynomolgus and Chinese rhesus macaques.</title>
        <authorList>
            <person name="Yan G."/>
            <person name="Zhang G."/>
            <person name="Fang X."/>
            <person name="Zhang Y."/>
            <person name="Li C."/>
            <person name="Ling F."/>
            <person name="Cooper D.N."/>
            <person name="Li Q."/>
            <person name="Li Y."/>
            <person name="van Gool A.J."/>
            <person name="Du H."/>
            <person name="Chen J."/>
            <person name="Chen R."/>
            <person name="Zhang P."/>
            <person name="Huang Z."/>
            <person name="Thompson J.R."/>
            <person name="Meng Y."/>
            <person name="Bai Y."/>
            <person name="Wang J."/>
            <person name="Zhuo M."/>
            <person name="Wang T."/>
            <person name="Huang Y."/>
            <person name="Wei L."/>
            <person name="Li J."/>
            <person name="Wang Z."/>
            <person name="Hu H."/>
            <person name="Yang P."/>
            <person name="Le L."/>
            <person name="Stenson P.D."/>
            <person name="Li B."/>
            <person name="Liu X."/>
            <person name="Ball E.V."/>
            <person name="An N."/>
            <person name="Huang Q."/>
            <person name="Zhang Y."/>
            <person name="Fan W."/>
            <person name="Zhang X."/>
            <person name="Li Y."/>
            <person name="Wang W."/>
            <person name="Katze M.G."/>
            <person name="Su B."/>
            <person name="Nielsen R."/>
            <person name="Yang H."/>
            <person name="Wang J."/>
            <person name="Wang X."/>
            <person name="Wang J."/>
        </authorList>
    </citation>
    <scope>NUCLEOTIDE SEQUENCE [LARGE SCALE GENOMIC DNA]</scope>
    <source>
        <strain evidence="1">CE-4</strain>
    </source>
</reference>
<feature type="non-terminal residue" evidence="1">
    <location>
        <position position="1"/>
    </location>
</feature>
<dbReference type="EMBL" id="CM001276">
    <property type="protein sequence ID" value="EHH50211.1"/>
    <property type="molecule type" value="Genomic_DNA"/>
</dbReference>
<name>G7NX58_MACFA</name>
<evidence type="ECO:0000313" key="1">
    <source>
        <dbReference type="EMBL" id="EHH50211.1"/>
    </source>
</evidence>
<sequence length="36" mass="3736">RLECSGAISAHCKVHTILLPQPPEELGLQAPATTPG</sequence>
<feature type="non-terminal residue" evidence="1">
    <location>
        <position position="36"/>
    </location>
</feature>
<gene>
    <name evidence="1" type="ORF">EGM_01002</name>
</gene>
<dbReference type="Proteomes" id="UP000009130">
    <property type="component" value="Chromosome 1"/>
</dbReference>
<dbReference type="AlphaFoldDB" id="G7NX58"/>